<name>A0A1H9ZCS6_9BACI</name>
<reference evidence="2 3" key="1">
    <citation type="submission" date="2016-10" db="EMBL/GenBank/DDBJ databases">
        <authorList>
            <person name="de Groot N.N."/>
        </authorList>
    </citation>
    <scope>NUCLEOTIDE SEQUENCE [LARGE SCALE GENOMIC DNA]</scope>
    <source>
        <strain evidence="2 3">IBRC-M 10780</strain>
    </source>
</reference>
<evidence type="ECO:0000256" key="1">
    <source>
        <dbReference type="SAM" id="Phobius"/>
    </source>
</evidence>
<dbReference type="OrthoDB" id="2971123at2"/>
<protein>
    <submittedName>
        <fullName evidence="2">Uncharacterized protein</fullName>
    </submittedName>
</protein>
<keyword evidence="1" id="KW-0472">Membrane</keyword>
<proteinExistence type="predicted"/>
<dbReference type="RefSeq" id="WP_090866751.1">
    <property type="nucleotide sequence ID" value="NZ_FOHE01000002.1"/>
</dbReference>
<dbReference type="Proteomes" id="UP000198618">
    <property type="component" value="Unassembled WGS sequence"/>
</dbReference>
<dbReference type="STRING" id="930131.SAMN05216389_102171"/>
<evidence type="ECO:0000313" key="2">
    <source>
        <dbReference type="EMBL" id="SES78628.1"/>
    </source>
</evidence>
<keyword evidence="1" id="KW-0812">Transmembrane</keyword>
<accession>A0A1H9ZCS6</accession>
<feature type="transmembrane region" description="Helical" evidence="1">
    <location>
        <begin position="71"/>
        <end position="96"/>
    </location>
</feature>
<feature type="transmembrane region" description="Helical" evidence="1">
    <location>
        <begin position="7"/>
        <end position="25"/>
    </location>
</feature>
<keyword evidence="1" id="KW-1133">Transmembrane helix</keyword>
<sequence length="98" mass="11011">MNKFATWFIGSVVLALMGLIIVLNVEDWARLNGELNRSVLLTGSLFVFSVVILSIFCLIKANGERIKTKILLSLFTAFFPVVVFVMNGFLFTIYFIGK</sequence>
<organism evidence="2 3">
    <name type="scientific">Oceanobacillus limi</name>
    <dbReference type="NCBI Taxonomy" id="930131"/>
    <lineage>
        <taxon>Bacteria</taxon>
        <taxon>Bacillati</taxon>
        <taxon>Bacillota</taxon>
        <taxon>Bacilli</taxon>
        <taxon>Bacillales</taxon>
        <taxon>Bacillaceae</taxon>
        <taxon>Oceanobacillus</taxon>
    </lineage>
</organism>
<dbReference type="AlphaFoldDB" id="A0A1H9ZCS6"/>
<gene>
    <name evidence="2" type="ORF">SAMN05216389_102171</name>
</gene>
<feature type="transmembrane region" description="Helical" evidence="1">
    <location>
        <begin position="37"/>
        <end position="59"/>
    </location>
</feature>
<dbReference type="EMBL" id="FOHE01000002">
    <property type="protein sequence ID" value="SES78628.1"/>
    <property type="molecule type" value="Genomic_DNA"/>
</dbReference>
<evidence type="ECO:0000313" key="3">
    <source>
        <dbReference type="Proteomes" id="UP000198618"/>
    </source>
</evidence>
<keyword evidence="3" id="KW-1185">Reference proteome</keyword>